<gene>
    <name evidence="2" type="ORF">OK18_16340</name>
</gene>
<proteinExistence type="predicted"/>
<dbReference type="Proteomes" id="UP000035213">
    <property type="component" value="Chromosome"/>
</dbReference>
<protein>
    <submittedName>
        <fullName evidence="2">Uncharacterized protein</fullName>
    </submittedName>
</protein>
<keyword evidence="1" id="KW-0812">Transmembrane</keyword>
<dbReference type="EMBL" id="CP009928">
    <property type="protein sequence ID" value="AKK74990.1"/>
    <property type="molecule type" value="Genomic_DNA"/>
</dbReference>
<evidence type="ECO:0000256" key="1">
    <source>
        <dbReference type="SAM" id="Phobius"/>
    </source>
</evidence>
<organism evidence="2 3">
    <name type="scientific">Chryseobacterium gallinarum</name>
    <dbReference type="NCBI Taxonomy" id="1324352"/>
    <lineage>
        <taxon>Bacteria</taxon>
        <taxon>Pseudomonadati</taxon>
        <taxon>Bacteroidota</taxon>
        <taxon>Flavobacteriia</taxon>
        <taxon>Flavobacteriales</taxon>
        <taxon>Weeksellaceae</taxon>
        <taxon>Chryseobacterium group</taxon>
        <taxon>Chryseobacterium</taxon>
    </lineage>
</organism>
<dbReference type="AlphaFoldDB" id="A0A0G3M8V3"/>
<feature type="transmembrane region" description="Helical" evidence="1">
    <location>
        <begin position="158"/>
        <end position="178"/>
    </location>
</feature>
<keyword evidence="1" id="KW-0472">Membrane</keyword>
<evidence type="ECO:0000313" key="2">
    <source>
        <dbReference type="EMBL" id="AKK74990.1"/>
    </source>
</evidence>
<name>A0A0G3M8V3_CHRGL</name>
<dbReference type="KEGG" id="cgn:OK18_16340"/>
<evidence type="ECO:0000313" key="3">
    <source>
        <dbReference type="Proteomes" id="UP000035213"/>
    </source>
</evidence>
<sequence>MIIFFFLFIITGSLTGFLIYETVGLKDQRICNILVNDKGISFLNREDTTIFEIKYEDLAFDAEGYKQDILSVSSGVGKFSSFKMNLCVFIKGKDQKIRKRFVNFNSIPLKNKYALMGHFLKGVRLFRPELNIDPRVYRDFYLDEKSLRFDPEIRRKDFIIKAISITVAFLILILVFYYTG</sequence>
<accession>A0A0G3M8V3</accession>
<reference evidence="2 3" key="1">
    <citation type="submission" date="2014-11" db="EMBL/GenBank/DDBJ databases">
        <authorList>
            <person name="Park G.-S."/>
            <person name="Hong S.-J."/>
            <person name="Jung B.K."/>
            <person name="Khan A.R."/>
            <person name="Kwak Y."/>
            <person name="Shin J.-H."/>
        </authorList>
    </citation>
    <scope>NUCLEOTIDE SEQUENCE [LARGE SCALE GENOMIC DNA]</scope>
    <source>
        <strain evidence="2 3">DSM 27622</strain>
    </source>
</reference>
<keyword evidence="1" id="KW-1133">Transmembrane helix</keyword>
<dbReference type="PATRIC" id="fig|1324352.5.peg.3412"/>
<feature type="transmembrane region" description="Helical" evidence="1">
    <location>
        <begin position="6"/>
        <end position="23"/>
    </location>
</feature>